<gene>
    <name evidence="1" type="ORF">PACLA_8A051302</name>
</gene>
<keyword evidence="2" id="KW-1185">Reference proteome</keyword>
<dbReference type="InterPro" id="IPR036397">
    <property type="entry name" value="RNaseH_sf"/>
</dbReference>
<dbReference type="OrthoDB" id="4843387at2759"/>
<dbReference type="AlphaFoldDB" id="A0A6S7LRH6"/>
<comment type="caution">
    <text evidence="1">The sequence shown here is derived from an EMBL/GenBank/DDBJ whole genome shotgun (WGS) entry which is preliminary data.</text>
</comment>
<dbReference type="GO" id="GO:0003676">
    <property type="term" value="F:nucleic acid binding"/>
    <property type="evidence" value="ECO:0007669"/>
    <property type="project" value="InterPro"/>
</dbReference>
<accession>A0A6S7LRH6</accession>
<proteinExistence type="predicted"/>
<protein>
    <submittedName>
        <fullName evidence="1">Uncharacterized protein</fullName>
    </submittedName>
</protein>
<name>A0A6S7LRH6_PARCT</name>
<dbReference type="Proteomes" id="UP001152795">
    <property type="component" value="Unassembled WGS sequence"/>
</dbReference>
<dbReference type="Gene3D" id="3.30.420.10">
    <property type="entry name" value="Ribonuclease H-like superfamily/Ribonuclease H"/>
    <property type="match status" value="1"/>
</dbReference>
<evidence type="ECO:0000313" key="2">
    <source>
        <dbReference type="Proteomes" id="UP001152795"/>
    </source>
</evidence>
<sequence>MDFPPQSLDPNLIENLWDHLKREKVKHDPTSKENLWDVLNQCWNNLKPLP</sequence>
<organism evidence="1 2">
    <name type="scientific">Paramuricea clavata</name>
    <name type="common">Red gorgonian</name>
    <name type="synonym">Violescent sea-whip</name>
    <dbReference type="NCBI Taxonomy" id="317549"/>
    <lineage>
        <taxon>Eukaryota</taxon>
        <taxon>Metazoa</taxon>
        <taxon>Cnidaria</taxon>
        <taxon>Anthozoa</taxon>
        <taxon>Octocorallia</taxon>
        <taxon>Malacalcyonacea</taxon>
        <taxon>Plexauridae</taxon>
        <taxon>Paramuricea</taxon>
    </lineage>
</organism>
<evidence type="ECO:0000313" key="1">
    <source>
        <dbReference type="EMBL" id="CAB4041942.1"/>
    </source>
</evidence>
<dbReference type="EMBL" id="CACRXK020029195">
    <property type="protein sequence ID" value="CAB4041942.1"/>
    <property type="molecule type" value="Genomic_DNA"/>
</dbReference>
<reference evidence="1" key="1">
    <citation type="submission" date="2020-04" db="EMBL/GenBank/DDBJ databases">
        <authorList>
            <person name="Alioto T."/>
            <person name="Alioto T."/>
            <person name="Gomez Garrido J."/>
        </authorList>
    </citation>
    <scope>NUCLEOTIDE SEQUENCE</scope>
    <source>
        <strain evidence="1">A484AB</strain>
    </source>
</reference>